<evidence type="ECO:0000256" key="1">
    <source>
        <dbReference type="SAM" id="MobiDB-lite"/>
    </source>
</evidence>
<protein>
    <submittedName>
        <fullName evidence="3">Uncharacterized protein</fullName>
    </submittedName>
</protein>
<keyword evidence="5" id="KW-1185">Reference proteome</keyword>
<evidence type="ECO:0000313" key="2">
    <source>
        <dbReference type="EMBL" id="NOD29720.1"/>
    </source>
</evidence>
<accession>A0AA90YRH6</accession>
<dbReference type="AlphaFoldDB" id="A0AA90YRH6"/>
<dbReference type="EMBL" id="WVQY01000001">
    <property type="protein sequence ID" value="NOD29720.1"/>
    <property type="molecule type" value="Genomic_DNA"/>
</dbReference>
<organism evidence="3 4">
    <name type="scientific">Ruegeria atlantica</name>
    <dbReference type="NCBI Taxonomy" id="81569"/>
    <lineage>
        <taxon>Bacteria</taxon>
        <taxon>Pseudomonadati</taxon>
        <taxon>Pseudomonadota</taxon>
        <taxon>Alphaproteobacteria</taxon>
        <taxon>Rhodobacterales</taxon>
        <taxon>Roseobacteraceae</taxon>
        <taxon>Ruegeria</taxon>
    </lineage>
</organism>
<comment type="caution">
    <text evidence="3">The sequence shown here is derived from an EMBL/GenBank/DDBJ whole genome shotgun (WGS) entry which is preliminary data.</text>
</comment>
<reference evidence="3 5" key="1">
    <citation type="submission" date="2019-12" db="EMBL/GenBank/DDBJ databases">
        <title>Ruegeria JWLKs population differentiation of coral mucus and skeleton niches.</title>
        <authorList>
            <person name="Luo D."/>
        </authorList>
    </citation>
    <scope>NUCLEOTIDE SEQUENCE</scope>
    <source>
        <strain evidence="3">HKCCD6181</strain>
        <strain evidence="2 5">HKCCD6238</strain>
    </source>
</reference>
<dbReference type="EMBL" id="WVRA01000001">
    <property type="protein sequence ID" value="NOE17311.1"/>
    <property type="molecule type" value="Genomic_DNA"/>
</dbReference>
<evidence type="ECO:0000313" key="5">
    <source>
        <dbReference type="Proteomes" id="UP000599383"/>
    </source>
</evidence>
<dbReference type="RefSeq" id="WP_171328597.1">
    <property type="nucleotide sequence ID" value="NZ_WVQY01000001.1"/>
</dbReference>
<dbReference type="Proteomes" id="UP000599383">
    <property type="component" value="Unassembled WGS sequence"/>
</dbReference>
<proteinExistence type="predicted"/>
<evidence type="ECO:0000313" key="3">
    <source>
        <dbReference type="EMBL" id="NOE17311.1"/>
    </source>
</evidence>
<name>A0AA90YRH6_9RHOB</name>
<dbReference type="Gene3D" id="3.10.450.160">
    <property type="entry name" value="inner membrane protein cigr"/>
    <property type="match status" value="1"/>
</dbReference>
<sequence>MATQRLKFKNPNNNRQTYLRALTLPISSGGLWMKRVVATAGVVIAIVALASSGAAKDNKGKGQGANKNKVEKSIKSNGKAVPPGQIKRYTRGQKLPGDLSFDYIDDLDNWKLKPLGPGQRYIRVDDEILSISDDTKTVIEAVGIVGDLVK</sequence>
<gene>
    <name evidence="2" type="ORF">GS617_05520</name>
    <name evidence="3" type="ORF">GS634_04150</name>
</gene>
<feature type="region of interest" description="Disordered" evidence="1">
    <location>
        <begin position="53"/>
        <end position="89"/>
    </location>
</feature>
<dbReference type="Proteomes" id="UP000597886">
    <property type="component" value="Unassembled WGS sequence"/>
</dbReference>
<evidence type="ECO:0000313" key="4">
    <source>
        <dbReference type="Proteomes" id="UP000597886"/>
    </source>
</evidence>